<protein>
    <recommendedName>
        <fullName evidence="9">Multidrug-efflux transporter</fullName>
    </recommendedName>
</protein>
<accession>A3VME6</accession>
<feature type="non-terminal residue" evidence="11">
    <location>
        <position position="447"/>
    </location>
</feature>
<keyword evidence="12" id="KW-1185">Reference proteome</keyword>
<feature type="transmembrane region" description="Helical" evidence="10">
    <location>
        <begin position="195"/>
        <end position="218"/>
    </location>
</feature>
<evidence type="ECO:0000256" key="8">
    <source>
        <dbReference type="ARBA" id="ARBA00023136"/>
    </source>
</evidence>
<evidence type="ECO:0000313" key="11">
    <source>
        <dbReference type="EMBL" id="EAQ10549.1"/>
    </source>
</evidence>
<dbReference type="CDD" id="cd13131">
    <property type="entry name" value="MATE_NorM_like"/>
    <property type="match status" value="1"/>
</dbReference>
<dbReference type="NCBIfam" id="TIGR00797">
    <property type="entry name" value="matE"/>
    <property type="match status" value="1"/>
</dbReference>
<evidence type="ECO:0000256" key="3">
    <source>
        <dbReference type="ARBA" id="ARBA00022449"/>
    </source>
</evidence>
<feature type="transmembrane region" description="Helical" evidence="10">
    <location>
        <begin position="311"/>
        <end position="335"/>
    </location>
</feature>
<feature type="transmembrane region" description="Helical" evidence="10">
    <location>
        <begin position="238"/>
        <end position="259"/>
    </location>
</feature>
<dbReference type="InterPro" id="IPR048279">
    <property type="entry name" value="MdtK-like"/>
</dbReference>
<dbReference type="eggNOG" id="COG0534">
    <property type="taxonomic scope" value="Bacteria"/>
</dbReference>
<dbReference type="PANTHER" id="PTHR43298">
    <property type="entry name" value="MULTIDRUG RESISTANCE PROTEIN NORM-RELATED"/>
    <property type="match status" value="1"/>
</dbReference>
<dbReference type="GO" id="GO:0005886">
    <property type="term" value="C:plasma membrane"/>
    <property type="evidence" value="ECO:0007669"/>
    <property type="project" value="UniProtKB-SubCell"/>
</dbReference>
<dbReference type="OrthoDB" id="9780160at2"/>
<dbReference type="AlphaFoldDB" id="A3VME6"/>
<evidence type="ECO:0000256" key="7">
    <source>
        <dbReference type="ARBA" id="ARBA00023065"/>
    </source>
</evidence>
<keyword evidence="8 10" id="KW-0472">Membrane</keyword>
<keyword evidence="4" id="KW-1003">Cell membrane</keyword>
<feature type="transmembrane region" description="Helical" evidence="10">
    <location>
        <begin position="355"/>
        <end position="372"/>
    </location>
</feature>
<dbReference type="GO" id="GO:0015297">
    <property type="term" value="F:antiporter activity"/>
    <property type="evidence" value="ECO:0007669"/>
    <property type="project" value="UniProtKB-KW"/>
</dbReference>
<organism evidence="11 12">
    <name type="scientific">Maritimibacter alkaliphilus HTCC2654</name>
    <dbReference type="NCBI Taxonomy" id="314271"/>
    <lineage>
        <taxon>Bacteria</taxon>
        <taxon>Pseudomonadati</taxon>
        <taxon>Pseudomonadota</taxon>
        <taxon>Alphaproteobacteria</taxon>
        <taxon>Rhodobacterales</taxon>
        <taxon>Roseobacteraceae</taxon>
        <taxon>Maritimibacter</taxon>
    </lineage>
</organism>
<evidence type="ECO:0000256" key="1">
    <source>
        <dbReference type="ARBA" id="ARBA00004429"/>
    </source>
</evidence>
<feature type="transmembrane region" description="Helical" evidence="10">
    <location>
        <begin position="131"/>
        <end position="149"/>
    </location>
</feature>
<keyword evidence="7" id="KW-0406">Ion transport</keyword>
<feature type="transmembrane region" description="Helical" evidence="10">
    <location>
        <begin position="271"/>
        <end position="291"/>
    </location>
</feature>
<dbReference type="RefSeq" id="WP_008329724.1">
    <property type="nucleotide sequence ID" value="NZ_CH902578.1"/>
</dbReference>
<keyword evidence="3" id="KW-0050">Antiport</keyword>
<feature type="transmembrane region" description="Helical" evidence="10">
    <location>
        <begin position="420"/>
        <end position="439"/>
    </location>
</feature>
<dbReference type="STRING" id="314271.RB2654_05987"/>
<dbReference type="GO" id="GO:0006811">
    <property type="term" value="P:monoatomic ion transport"/>
    <property type="evidence" value="ECO:0007669"/>
    <property type="project" value="UniProtKB-KW"/>
</dbReference>
<evidence type="ECO:0000256" key="2">
    <source>
        <dbReference type="ARBA" id="ARBA00022448"/>
    </source>
</evidence>
<comment type="caution">
    <text evidence="11">The sequence shown here is derived from an EMBL/GenBank/DDBJ whole genome shotgun (WGS) entry which is preliminary data.</text>
</comment>
<feature type="transmembrane region" description="Helical" evidence="10">
    <location>
        <begin position="393"/>
        <end position="414"/>
    </location>
</feature>
<sequence>MQPLATYRTHAKAHLTLGLPLIGSQLAQVAVQTTDTLMIGWYDVRALAALVLGTSTYLILFIFISGFAWAVTPLVAAAAEHDDEVRIRRVTRMGLWVSLGTGALCLPVFIWSKPILIALGQDPEISQMAQTYLRIAGFGILPGLMVMVLKGYLSALEKTRVQFWVTVGAALANVLVNYLLIFGRFGFPELGIQGAAIASLVVNLVSAIWLALYAIRVFPDHNLFQRLWRPDVEALREVFAMGWQIGLTTVAEVGLFNFSSYVMGWIGTIQLAAHGIALQIATIAFMVQLGLSNAATVRAGRAFGRRDGRALIDGAVAVWLLGFFFACVALVVFLVIPEALMGLFVDPDDPLRGEILAIGSTLLAMAALFQFVDSAQVLGISILRGMQDTRRPMVAAAVSYWLIGAPTTYIFGIVLGWEGVGVWLGLVTGLACAAIYLQARFWALARD</sequence>
<name>A3VME6_9RHOB</name>
<evidence type="ECO:0000313" key="12">
    <source>
        <dbReference type="Proteomes" id="UP000002931"/>
    </source>
</evidence>
<evidence type="ECO:0000256" key="6">
    <source>
        <dbReference type="ARBA" id="ARBA00022989"/>
    </source>
</evidence>
<keyword evidence="6 10" id="KW-1133">Transmembrane helix</keyword>
<feature type="transmembrane region" description="Helical" evidence="10">
    <location>
        <begin position="93"/>
        <end position="111"/>
    </location>
</feature>
<dbReference type="GO" id="GO:0042910">
    <property type="term" value="F:xenobiotic transmembrane transporter activity"/>
    <property type="evidence" value="ECO:0007669"/>
    <property type="project" value="InterPro"/>
</dbReference>
<dbReference type="Proteomes" id="UP000002931">
    <property type="component" value="Unassembled WGS sequence"/>
</dbReference>
<feature type="transmembrane region" description="Helical" evidence="10">
    <location>
        <begin position="161"/>
        <end position="183"/>
    </location>
</feature>
<dbReference type="InterPro" id="IPR050222">
    <property type="entry name" value="MATE_MdtK"/>
</dbReference>
<dbReference type="Pfam" id="PF01554">
    <property type="entry name" value="MatE"/>
    <property type="match status" value="2"/>
</dbReference>
<evidence type="ECO:0000256" key="9">
    <source>
        <dbReference type="ARBA" id="ARBA00031636"/>
    </source>
</evidence>
<evidence type="ECO:0000256" key="10">
    <source>
        <dbReference type="SAM" id="Phobius"/>
    </source>
</evidence>
<evidence type="ECO:0000256" key="4">
    <source>
        <dbReference type="ARBA" id="ARBA00022475"/>
    </source>
</evidence>
<dbReference type="EMBL" id="AAMT01000032">
    <property type="protein sequence ID" value="EAQ10549.1"/>
    <property type="molecule type" value="Genomic_DNA"/>
</dbReference>
<dbReference type="PANTHER" id="PTHR43298:SF2">
    <property type="entry name" value="FMN_FAD EXPORTER YEEO-RELATED"/>
    <property type="match status" value="1"/>
</dbReference>
<evidence type="ECO:0000256" key="5">
    <source>
        <dbReference type="ARBA" id="ARBA00022692"/>
    </source>
</evidence>
<proteinExistence type="predicted"/>
<gene>
    <name evidence="11" type="ORF">RB2654_05987</name>
</gene>
<keyword evidence="2" id="KW-0813">Transport</keyword>
<reference evidence="11 12" key="1">
    <citation type="journal article" date="2010" name="J. Bacteriol.">
        <title>Genome sequences of Pelagibaca bermudensis HTCC2601T and Maritimibacter alkaliphilus HTCC2654T, the type strains of two marine Roseobacter genera.</title>
        <authorList>
            <person name="Thrash J.C."/>
            <person name="Cho J.C."/>
            <person name="Ferriera S."/>
            <person name="Johnson J."/>
            <person name="Vergin K.L."/>
            <person name="Giovannoni S.J."/>
        </authorList>
    </citation>
    <scope>NUCLEOTIDE SEQUENCE [LARGE SCALE GENOMIC DNA]</scope>
    <source>
        <strain evidence="11 12">HTCC2654</strain>
    </source>
</reference>
<dbReference type="HOGENOM" id="CLU_012893_6_3_5"/>
<comment type="subcellular location">
    <subcellularLocation>
        <location evidence="1">Cell inner membrane</location>
        <topology evidence="1">Multi-pass membrane protein</topology>
    </subcellularLocation>
</comment>
<dbReference type="PIRSF" id="PIRSF006603">
    <property type="entry name" value="DinF"/>
    <property type="match status" value="1"/>
</dbReference>
<dbReference type="InterPro" id="IPR002528">
    <property type="entry name" value="MATE_fam"/>
</dbReference>
<keyword evidence="5 10" id="KW-0812">Transmembrane</keyword>
<feature type="transmembrane region" description="Helical" evidence="10">
    <location>
        <begin position="46"/>
        <end position="72"/>
    </location>
</feature>